<feature type="domain" description="HTH lacI-type" evidence="5">
    <location>
        <begin position="1"/>
        <end position="20"/>
    </location>
</feature>
<evidence type="ECO:0000259" key="5">
    <source>
        <dbReference type="PROSITE" id="PS50932"/>
    </source>
</evidence>
<dbReference type="GO" id="GO:0000976">
    <property type="term" value="F:transcription cis-regulatory region binding"/>
    <property type="evidence" value="ECO:0007669"/>
    <property type="project" value="TreeGrafter"/>
</dbReference>
<gene>
    <name evidence="6" type="ORF">SAMN05216551_10274</name>
</gene>
<reference evidence="7" key="1">
    <citation type="submission" date="2016-09" db="EMBL/GenBank/DDBJ databases">
        <authorList>
            <person name="Varghese N."/>
            <person name="Submissions S."/>
        </authorList>
    </citation>
    <scope>NUCLEOTIDE SEQUENCE [LARGE SCALE GENOMIC DNA]</scope>
    <source>
        <strain evidence="7">JS23</strain>
    </source>
</reference>
<evidence type="ECO:0000256" key="4">
    <source>
        <dbReference type="ARBA" id="ARBA00023163"/>
    </source>
</evidence>
<sequence>MAAATQLGYRPNQIARSLITRRSNIIGVAMPNTGNPFYRNALNALSVEFARIGYRILLFTSDPVAGSDPILAEVLRYQVDAVVLISTSLSSHFAEECMQIGVPVVLLNRRTDSAAVSSVTGDNTRGARAIAAFLLAGGHRRFAYVAGLETSSTNRDREAAFFAALAQAGVDGVERQSGHYTAEGAAQAARVLLARRSRPDAIFCANDDMAFAVMNVARAEYGLDIGKTLSIVGFDDTDLAAWPMLDLTSYAQPVQPMVAHVLESIVAQLEGGVQATHHVVRGELIVRRSARRPSSGVERLDDGREIWRASD</sequence>
<accession>A0A1H2PKH1</accession>
<evidence type="ECO:0000256" key="1">
    <source>
        <dbReference type="ARBA" id="ARBA00022491"/>
    </source>
</evidence>
<keyword evidence="1" id="KW-0678">Repressor</keyword>
<dbReference type="Pfam" id="PF13377">
    <property type="entry name" value="Peripla_BP_3"/>
    <property type="match status" value="1"/>
</dbReference>
<dbReference type="Gene3D" id="3.40.50.2300">
    <property type="match status" value="2"/>
</dbReference>
<proteinExistence type="predicted"/>
<dbReference type="PANTHER" id="PTHR30146">
    <property type="entry name" value="LACI-RELATED TRANSCRIPTIONAL REPRESSOR"/>
    <property type="match status" value="1"/>
</dbReference>
<evidence type="ECO:0000313" key="7">
    <source>
        <dbReference type="Proteomes" id="UP000243719"/>
    </source>
</evidence>
<dbReference type="Proteomes" id="UP000243719">
    <property type="component" value="Unassembled WGS sequence"/>
</dbReference>
<dbReference type="PROSITE" id="PS50932">
    <property type="entry name" value="HTH_LACI_2"/>
    <property type="match status" value="1"/>
</dbReference>
<name>A0A1H2PKH1_9BURK</name>
<keyword evidence="2" id="KW-0805">Transcription regulation</keyword>
<dbReference type="InterPro" id="IPR028082">
    <property type="entry name" value="Peripla_BP_I"/>
</dbReference>
<dbReference type="GO" id="GO:0003700">
    <property type="term" value="F:DNA-binding transcription factor activity"/>
    <property type="evidence" value="ECO:0007669"/>
    <property type="project" value="TreeGrafter"/>
</dbReference>
<dbReference type="SUPFAM" id="SSF53822">
    <property type="entry name" value="Periplasmic binding protein-like I"/>
    <property type="match status" value="1"/>
</dbReference>
<dbReference type="STRING" id="1770053.SAMN05216551_10274"/>
<dbReference type="AlphaFoldDB" id="A0A1H2PKH1"/>
<organism evidence="6 7">
    <name type="scientific">Chitinasiproducens palmae</name>
    <dbReference type="NCBI Taxonomy" id="1770053"/>
    <lineage>
        <taxon>Bacteria</taxon>
        <taxon>Pseudomonadati</taxon>
        <taxon>Pseudomonadota</taxon>
        <taxon>Betaproteobacteria</taxon>
        <taxon>Burkholderiales</taxon>
        <taxon>Burkholderiaceae</taxon>
        <taxon>Chitinasiproducens</taxon>
    </lineage>
</organism>
<dbReference type="EMBL" id="FNLO01000002">
    <property type="protein sequence ID" value="SDV46888.1"/>
    <property type="molecule type" value="Genomic_DNA"/>
</dbReference>
<protein>
    <submittedName>
        <fullName evidence="6">DNA-binding transcriptional regulator, LacI/PurR family</fullName>
    </submittedName>
</protein>
<dbReference type="InterPro" id="IPR046335">
    <property type="entry name" value="LacI/GalR-like_sensor"/>
</dbReference>
<keyword evidence="7" id="KW-1185">Reference proteome</keyword>
<keyword evidence="3 6" id="KW-0238">DNA-binding</keyword>
<keyword evidence="4" id="KW-0804">Transcription</keyword>
<evidence type="ECO:0000313" key="6">
    <source>
        <dbReference type="EMBL" id="SDV46888.1"/>
    </source>
</evidence>
<dbReference type="InterPro" id="IPR000843">
    <property type="entry name" value="HTH_LacI"/>
</dbReference>
<evidence type="ECO:0000256" key="2">
    <source>
        <dbReference type="ARBA" id="ARBA00023015"/>
    </source>
</evidence>
<dbReference type="CDD" id="cd06278">
    <property type="entry name" value="PBP1_LacI-like"/>
    <property type="match status" value="1"/>
</dbReference>
<evidence type="ECO:0000256" key="3">
    <source>
        <dbReference type="ARBA" id="ARBA00023125"/>
    </source>
</evidence>
<dbReference type="PANTHER" id="PTHR30146:SF95">
    <property type="entry name" value="RIBOSE OPERON REPRESSOR"/>
    <property type="match status" value="1"/>
</dbReference>